<evidence type="ECO:0000256" key="9">
    <source>
        <dbReference type="HAMAP-Rule" id="MF_00131"/>
    </source>
</evidence>
<feature type="active site" description="Proton acceptor" evidence="9">
    <location>
        <position position="60"/>
    </location>
</feature>
<evidence type="ECO:0000256" key="1">
    <source>
        <dbReference type="ARBA" id="ARBA00003365"/>
    </source>
</evidence>
<dbReference type="InterPro" id="IPR002028">
    <property type="entry name" value="Trp_synthase_suA"/>
</dbReference>
<accession>A0A1Y4R234</accession>
<comment type="pathway">
    <text evidence="2 9">Amino-acid biosynthesis; L-tryptophan biosynthesis; L-tryptophan from chorismate: step 5/5.</text>
</comment>
<dbReference type="FunFam" id="3.20.20.70:FF:000037">
    <property type="entry name" value="Tryptophan synthase alpha chain"/>
    <property type="match status" value="1"/>
</dbReference>
<gene>
    <name evidence="9" type="primary">trpA</name>
    <name evidence="11" type="ORF">B5E88_01895</name>
</gene>
<dbReference type="RefSeq" id="WP_087213851.1">
    <property type="nucleotide sequence ID" value="NZ_JAXOGD010000001.1"/>
</dbReference>
<evidence type="ECO:0000313" key="12">
    <source>
        <dbReference type="Proteomes" id="UP000196074"/>
    </source>
</evidence>
<dbReference type="AlphaFoldDB" id="A0A1Y4R234"/>
<evidence type="ECO:0000256" key="7">
    <source>
        <dbReference type="ARBA" id="ARBA00023239"/>
    </source>
</evidence>
<evidence type="ECO:0000256" key="3">
    <source>
        <dbReference type="ARBA" id="ARBA00011270"/>
    </source>
</evidence>
<dbReference type="CDD" id="cd04724">
    <property type="entry name" value="Tryptophan_synthase_alpha"/>
    <property type="match status" value="1"/>
</dbReference>
<evidence type="ECO:0000256" key="10">
    <source>
        <dbReference type="RuleBase" id="RU003662"/>
    </source>
</evidence>
<dbReference type="NCBIfam" id="TIGR00262">
    <property type="entry name" value="trpA"/>
    <property type="match status" value="1"/>
</dbReference>
<dbReference type="GO" id="GO:0005829">
    <property type="term" value="C:cytosol"/>
    <property type="evidence" value="ECO:0007669"/>
    <property type="project" value="TreeGrafter"/>
</dbReference>
<dbReference type="PANTHER" id="PTHR43406:SF1">
    <property type="entry name" value="TRYPTOPHAN SYNTHASE ALPHA CHAIN, CHLOROPLASTIC"/>
    <property type="match status" value="1"/>
</dbReference>
<sequence length="262" mass="28580">MTKQTGQQRIQKAFHHKAFIPFITCGDPDLATSKAIIRTLAANGADIIELGIPFSDPTAEGPVIQEANLRALKNQVTTDDIFQMVADLRQDLTVPMVIMTYANVVFSYGIQRFIQKSQEVGIDGLILPDVPYEEKEEFNQVCQQYGLAFISLITPTSHERIAKIAKEANGFLYCVSSLGVTGVRSQINTDLGSMIAAVRKANPTISVAIGFGIATSEQAKQMSQLSDGIIIGSAIVKQIGQHQQKAPEILAEYAKSIIQNIR</sequence>
<evidence type="ECO:0000256" key="2">
    <source>
        <dbReference type="ARBA" id="ARBA00004733"/>
    </source>
</evidence>
<dbReference type="UniPathway" id="UPA00035">
    <property type="reaction ID" value="UER00044"/>
</dbReference>
<keyword evidence="6 9" id="KW-0057">Aromatic amino acid biosynthesis</keyword>
<proteinExistence type="inferred from homology"/>
<comment type="similarity">
    <text evidence="9 10">Belongs to the TrpA family.</text>
</comment>
<dbReference type="Gene3D" id="3.20.20.70">
    <property type="entry name" value="Aldolase class I"/>
    <property type="match status" value="1"/>
</dbReference>
<feature type="active site" description="Proton acceptor" evidence="9">
    <location>
        <position position="49"/>
    </location>
</feature>
<evidence type="ECO:0000256" key="8">
    <source>
        <dbReference type="ARBA" id="ARBA00049047"/>
    </source>
</evidence>
<keyword evidence="7 9" id="KW-0456">Lyase</keyword>
<dbReference type="HAMAP" id="MF_00131">
    <property type="entry name" value="Trp_synth_alpha"/>
    <property type="match status" value="1"/>
</dbReference>
<dbReference type="PANTHER" id="PTHR43406">
    <property type="entry name" value="TRYPTOPHAN SYNTHASE, ALPHA CHAIN"/>
    <property type="match status" value="1"/>
</dbReference>
<comment type="subunit">
    <text evidence="3 9">Tetramer of two alpha and two beta chains.</text>
</comment>
<dbReference type="SUPFAM" id="SSF51366">
    <property type="entry name" value="Ribulose-phoshate binding barrel"/>
    <property type="match status" value="1"/>
</dbReference>
<name>A0A1Y4R234_9ENTE</name>
<dbReference type="EC" id="4.2.1.20" evidence="9"/>
<dbReference type="InterPro" id="IPR013785">
    <property type="entry name" value="Aldolase_TIM"/>
</dbReference>
<dbReference type="Proteomes" id="UP000196074">
    <property type="component" value="Unassembled WGS sequence"/>
</dbReference>
<dbReference type="EMBL" id="NFLC01000002">
    <property type="protein sequence ID" value="OUQ11635.1"/>
    <property type="molecule type" value="Genomic_DNA"/>
</dbReference>
<keyword evidence="5 9" id="KW-0822">Tryptophan biosynthesis</keyword>
<dbReference type="GO" id="GO:0004834">
    <property type="term" value="F:tryptophan synthase activity"/>
    <property type="evidence" value="ECO:0007669"/>
    <property type="project" value="UniProtKB-UniRule"/>
</dbReference>
<evidence type="ECO:0000256" key="4">
    <source>
        <dbReference type="ARBA" id="ARBA00022605"/>
    </source>
</evidence>
<keyword evidence="4 9" id="KW-0028">Amino-acid biosynthesis</keyword>
<dbReference type="InterPro" id="IPR011060">
    <property type="entry name" value="RibuloseP-bd_barrel"/>
</dbReference>
<protein>
    <recommendedName>
        <fullName evidence="9">Tryptophan synthase alpha chain</fullName>
        <ecNumber evidence="9">4.2.1.20</ecNumber>
    </recommendedName>
</protein>
<reference evidence="12" key="1">
    <citation type="submission" date="2017-04" db="EMBL/GenBank/DDBJ databases">
        <title>Function of individual gut microbiota members based on whole genome sequencing of pure cultures obtained from chicken caecum.</title>
        <authorList>
            <person name="Medvecky M."/>
            <person name="Cejkova D."/>
            <person name="Polansky O."/>
            <person name="Karasova D."/>
            <person name="Kubasova T."/>
            <person name="Cizek A."/>
            <person name="Rychlik I."/>
        </authorList>
    </citation>
    <scope>NUCLEOTIDE SEQUENCE [LARGE SCALE GENOMIC DNA]</scope>
    <source>
        <strain evidence="12">An144</strain>
    </source>
</reference>
<comment type="catalytic activity">
    <reaction evidence="8 9">
        <text>(1S,2R)-1-C-(indol-3-yl)glycerol 3-phosphate + L-serine = D-glyceraldehyde 3-phosphate + L-tryptophan + H2O</text>
        <dbReference type="Rhea" id="RHEA:10532"/>
        <dbReference type="ChEBI" id="CHEBI:15377"/>
        <dbReference type="ChEBI" id="CHEBI:33384"/>
        <dbReference type="ChEBI" id="CHEBI:57912"/>
        <dbReference type="ChEBI" id="CHEBI:58866"/>
        <dbReference type="ChEBI" id="CHEBI:59776"/>
        <dbReference type="EC" id="4.2.1.20"/>
    </reaction>
</comment>
<evidence type="ECO:0000256" key="5">
    <source>
        <dbReference type="ARBA" id="ARBA00022822"/>
    </source>
</evidence>
<comment type="function">
    <text evidence="1 9">The alpha subunit is responsible for the aldol cleavage of indoleglycerol phosphate to indole and glyceraldehyde 3-phosphate.</text>
</comment>
<dbReference type="Pfam" id="PF00290">
    <property type="entry name" value="Trp_syntA"/>
    <property type="match status" value="1"/>
</dbReference>
<evidence type="ECO:0000256" key="6">
    <source>
        <dbReference type="ARBA" id="ARBA00023141"/>
    </source>
</evidence>
<organism evidence="11 12">
    <name type="scientific">Enterococcus cecorum</name>
    <dbReference type="NCBI Taxonomy" id="44008"/>
    <lineage>
        <taxon>Bacteria</taxon>
        <taxon>Bacillati</taxon>
        <taxon>Bacillota</taxon>
        <taxon>Bacilli</taxon>
        <taxon>Lactobacillales</taxon>
        <taxon>Enterococcaceae</taxon>
        <taxon>Enterococcus</taxon>
    </lineage>
</organism>
<comment type="caution">
    <text evidence="11">The sequence shown here is derived from an EMBL/GenBank/DDBJ whole genome shotgun (WGS) entry which is preliminary data.</text>
</comment>
<evidence type="ECO:0000313" key="11">
    <source>
        <dbReference type="EMBL" id="OUQ11635.1"/>
    </source>
</evidence>